<feature type="region of interest" description="Disordered" evidence="1">
    <location>
        <begin position="72"/>
        <end position="95"/>
    </location>
</feature>
<protein>
    <submittedName>
        <fullName evidence="2">Uncharacterized protein</fullName>
    </submittedName>
</protein>
<name>A0AAD6ZPS1_9AGAR</name>
<evidence type="ECO:0000313" key="2">
    <source>
        <dbReference type="EMBL" id="KAJ7330951.1"/>
    </source>
</evidence>
<gene>
    <name evidence="2" type="ORF">DFH08DRAFT_708598</name>
</gene>
<reference evidence="2" key="1">
    <citation type="submission" date="2023-03" db="EMBL/GenBank/DDBJ databases">
        <title>Massive genome expansion in bonnet fungi (Mycena s.s.) driven by repeated elements and novel gene families across ecological guilds.</title>
        <authorList>
            <consortium name="Lawrence Berkeley National Laboratory"/>
            <person name="Harder C.B."/>
            <person name="Miyauchi S."/>
            <person name="Viragh M."/>
            <person name="Kuo A."/>
            <person name="Thoen E."/>
            <person name="Andreopoulos B."/>
            <person name="Lu D."/>
            <person name="Skrede I."/>
            <person name="Drula E."/>
            <person name="Henrissat B."/>
            <person name="Morin E."/>
            <person name="Kohler A."/>
            <person name="Barry K."/>
            <person name="LaButti K."/>
            <person name="Morin E."/>
            <person name="Salamov A."/>
            <person name="Lipzen A."/>
            <person name="Mereny Z."/>
            <person name="Hegedus B."/>
            <person name="Baldrian P."/>
            <person name="Stursova M."/>
            <person name="Weitz H."/>
            <person name="Taylor A."/>
            <person name="Grigoriev I.V."/>
            <person name="Nagy L.G."/>
            <person name="Martin F."/>
            <person name="Kauserud H."/>
        </authorList>
    </citation>
    <scope>NUCLEOTIDE SEQUENCE</scope>
    <source>
        <strain evidence="2">CBHHK002</strain>
    </source>
</reference>
<comment type="caution">
    <text evidence="2">The sequence shown here is derived from an EMBL/GenBank/DDBJ whole genome shotgun (WGS) entry which is preliminary data.</text>
</comment>
<dbReference type="EMBL" id="JARIHO010000036">
    <property type="protein sequence ID" value="KAJ7330951.1"/>
    <property type="molecule type" value="Genomic_DNA"/>
</dbReference>
<evidence type="ECO:0000313" key="3">
    <source>
        <dbReference type="Proteomes" id="UP001218218"/>
    </source>
</evidence>
<dbReference type="Proteomes" id="UP001218218">
    <property type="component" value="Unassembled WGS sequence"/>
</dbReference>
<keyword evidence="3" id="KW-1185">Reference proteome</keyword>
<dbReference type="Gene3D" id="1.20.58.80">
    <property type="entry name" value="Phosphotransferase system, lactose/cellobiose-type IIA subunit"/>
    <property type="match status" value="1"/>
</dbReference>
<organism evidence="2 3">
    <name type="scientific">Mycena albidolilacea</name>
    <dbReference type="NCBI Taxonomy" id="1033008"/>
    <lineage>
        <taxon>Eukaryota</taxon>
        <taxon>Fungi</taxon>
        <taxon>Dikarya</taxon>
        <taxon>Basidiomycota</taxon>
        <taxon>Agaricomycotina</taxon>
        <taxon>Agaricomycetes</taxon>
        <taxon>Agaricomycetidae</taxon>
        <taxon>Agaricales</taxon>
        <taxon>Marasmiineae</taxon>
        <taxon>Mycenaceae</taxon>
        <taxon>Mycena</taxon>
    </lineage>
</organism>
<evidence type="ECO:0000256" key="1">
    <source>
        <dbReference type="SAM" id="MobiDB-lite"/>
    </source>
</evidence>
<dbReference type="AlphaFoldDB" id="A0AAD6ZPS1"/>
<proteinExistence type="predicted"/>
<sequence>MPTTCPATISELVTTAAETAAPPGRDLRHYIRVAGSHRRTGAASVGLEMERAFIEYARAATLIVETIPTHRDYQGGLSTEQKRNLKAVGLPPLSR</sequence>
<accession>A0AAD6ZPS1</accession>